<dbReference type="FunFam" id="1.10.287.70:FF:000097">
    <property type="entry name" value="Potassium voltage-gated channel subfamily G member 3"/>
    <property type="match status" value="1"/>
</dbReference>
<evidence type="ECO:0000256" key="13">
    <source>
        <dbReference type="SAM" id="Phobius"/>
    </source>
</evidence>
<dbReference type="Gene3D" id="1.10.287.70">
    <property type="match status" value="1"/>
</dbReference>
<dbReference type="EMBL" id="JALJOR010000001">
    <property type="protein sequence ID" value="KAK9829170.1"/>
    <property type="molecule type" value="Genomic_DNA"/>
</dbReference>
<dbReference type="PANTHER" id="PTHR11537">
    <property type="entry name" value="VOLTAGE-GATED POTASSIUM CHANNEL"/>
    <property type="match status" value="1"/>
</dbReference>
<feature type="compositionally biased region" description="Low complexity" evidence="12">
    <location>
        <begin position="603"/>
        <end position="617"/>
    </location>
</feature>
<name>A0AAW1R5B5_9CHLO</name>
<evidence type="ECO:0000256" key="9">
    <source>
        <dbReference type="ARBA" id="ARBA00023065"/>
    </source>
</evidence>
<keyword evidence="7" id="KW-0630">Potassium</keyword>
<evidence type="ECO:0000256" key="8">
    <source>
        <dbReference type="ARBA" id="ARBA00022989"/>
    </source>
</evidence>
<reference evidence="15 16" key="1">
    <citation type="journal article" date="2024" name="Nat. Commun.">
        <title>Phylogenomics reveals the evolutionary origins of lichenization in chlorophyte algae.</title>
        <authorList>
            <person name="Puginier C."/>
            <person name="Libourel C."/>
            <person name="Otte J."/>
            <person name="Skaloud P."/>
            <person name="Haon M."/>
            <person name="Grisel S."/>
            <person name="Petersen M."/>
            <person name="Berrin J.G."/>
            <person name="Delaux P.M."/>
            <person name="Dal Grande F."/>
            <person name="Keller J."/>
        </authorList>
    </citation>
    <scope>NUCLEOTIDE SEQUENCE [LARGE SCALE GENOMIC DNA]</scope>
    <source>
        <strain evidence="15 16">SAG 2043</strain>
    </source>
</reference>
<evidence type="ECO:0000256" key="11">
    <source>
        <dbReference type="ARBA" id="ARBA00023303"/>
    </source>
</evidence>
<dbReference type="AlphaFoldDB" id="A0AAW1R5B5"/>
<feature type="transmembrane region" description="Helical" evidence="13">
    <location>
        <begin position="341"/>
        <end position="365"/>
    </location>
</feature>
<keyword evidence="10 13" id="KW-0472">Membrane</keyword>
<dbReference type="Proteomes" id="UP001489004">
    <property type="component" value="Unassembled WGS sequence"/>
</dbReference>
<dbReference type="GO" id="GO:0008076">
    <property type="term" value="C:voltage-gated potassium channel complex"/>
    <property type="evidence" value="ECO:0007669"/>
    <property type="project" value="InterPro"/>
</dbReference>
<dbReference type="SUPFAM" id="SSF81324">
    <property type="entry name" value="Voltage-gated potassium channels"/>
    <property type="match status" value="1"/>
</dbReference>
<dbReference type="InterPro" id="IPR027359">
    <property type="entry name" value="Volt_channel_dom_sf"/>
</dbReference>
<dbReference type="Pfam" id="PF00520">
    <property type="entry name" value="Ion_trans"/>
    <property type="match status" value="1"/>
</dbReference>
<evidence type="ECO:0000256" key="6">
    <source>
        <dbReference type="ARBA" id="ARBA00022882"/>
    </source>
</evidence>
<feature type="transmembrane region" description="Helical" evidence="13">
    <location>
        <begin position="214"/>
        <end position="235"/>
    </location>
</feature>
<gene>
    <name evidence="15" type="ORF">WJX72_004285</name>
</gene>
<keyword evidence="8 13" id="KW-1133">Transmembrane helix</keyword>
<evidence type="ECO:0000256" key="12">
    <source>
        <dbReference type="SAM" id="MobiDB-lite"/>
    </source>
</evidence>
<feature type="transmembrane region" description="Helical" evidence="13">
    <location>
        <begin position="406"/>
        <end position="428"/>
    </location>
</feature>
<dbReference type="GO" id="GO:0005249">
    <property type="term" value="F:voltage-gated potassium channel activity"/>
    <property type="evidence" value="ECO:0007669"/>
    <property type="project" value="InterPro"/>
</dbReference>
<feature type="domain" description="Ion transport" evidence="14">
    <location>
        <begin position="216"/>
        <end position="431"/>
    </location>
</feature>
<keyword evidence="5" id="KW-0631">Potassium channel</keyword>
<evidence type="ECO:0000256" key="2">
    <source>
        <dbReference type="ARBA" id="ARBA00022448"/>
    </source>
</evidence>
<keyword evidence="16" id="KW-1185">Reference proteome</keyword>
<dbReference type="PRINTS" id="PR00169">
    <property type="entry name" value="KCHANNEL"/>
</dbReference>
<comment type="caution">
    <text evidence="15">The sequence shown here is derived from an EMBL/GenBank/DDBJ whole genome shotgun (WGS) entry which is preliminary data.</text>
</comment>
<protein>
    <recommendedName>
        <fullName evidence="14">Ion transport domain-containing protein</fullName>
    </recommendedName>
</protein>
<feature type="region of interest" description="Disordered" evidence="12">
    <location>
        <begin position="593"/>
        <end position="625"/>
    </location>
</feature>
<keyword evidence="9" id="KW-0406">Ion transport</keyword>
<evidence type="ECO:0000313" key="16">
    <source>
        <dbReference type="Proteomes" id="UP001489004"/>
    </source>
</evidence>
<evidence type="ECO:0000256" key="1">
    <source>
        <dbReference type="ARBA" id="ARBA00004141"/>
    </source>
</evidence>
<evidence type="ECO:0000256" key="3">
    <source>
        <dbReference type="ARBA" id="ARBA00022538"/>
    </source>
</evidence>
<feature type="transmembrane region" description="Helical" evidence="13">
    <location>
        <begin position="377"/>
        <end position="394"/>
    </location>
</feature>
<evidence type="ECO:0000256" key="10">
    <source>
        <dbReference type="ARBA" id="ARBA00023136"/>
    </source>
</evidence>
<comment type="subcellular location">
    <subcellularLocation>
        <location evidence="1">Membrane</location>
        <topology evidence="1">Multi-pass membrane protein</topology>
    </subcellularLocation>
</comment>
<evidence type="ECO:0000256" key="5">
    <source>
        <dbReference type="ARBA" id="ARBA00022826"/>
    </source>
</evidence>
<dbReference type="GO" id="GO:0001508">
    <property type="term" value="P:action potential"/>
    <property type="evidence" value="ECO:0007669"/>
    <property type="project" value="TreeGrafter"/>
</dbReference>
<feature type="region of interest" description="Disordered" evidence="12">
    <location>
        <begin position="53"/>
        <end position="73"/>
    </location>
</feature>
<evidence type="ECO:0000256" key="7">
    <source>
        <dbReference type="ARBA" id="ARBA00022958"/>
    </source>
</evidence>
<keyword evidence="2" id="KW-0813">Transport</keyword>
<sequence length="625" mass="69375">MEGDVALRDLYSQPSGAADVPGQAAPVAEAQLTKQDSFAALLAQKAAERAARWSYTDASGSPPSGSPKRQDQHHQLHVTLNIDADAMTAPASQQSPQAMQSTLKDAQAVIRRHGSRLASISHKYLPKGAEEVPAPDEDTITATYLRTFDKTSKRSRHGSAKSGVRASLLWTGAIRRAQRHRSADLTPLTRWTGLLAWRQKGHSLLTQPESCREAYMVSIAIMLIIVASSVTFCLETMPRFGDNSSQHIFWVFELVSIVVFTTEYVLKIATAPHLWAFVSSPMNLVDLLAILPFYMEHIFNTGGGSRTRIIRVVRLVRVLRLLKIGTRFVKVNLLVTALVESADVLVCLLFLVFLALVLFSSLMYYAERGHPRTPFTSIPGTFYWCIVTLITVGYGDYVPVTGWGKLVAAMTMVSAVIVIALPVSVIGTNFTTRWTDHKEAEKVAVRMRLVWPNFKTLSSLLDSQEQVLFELLGALSRQEELINTEIAGLRDSAATARNLWLTVTNRKIEAEDLASMQALHTRMHASMATLQLQSWVLEELLRHATATQSQEFLSKLERTHNAYKNLRHWAEEGRVMSEEIQRISQDLDEVDAMLDDDEDGSPTGSFKAASKSGASFTLWKPRPGS</sequence>
<evidence type="ECO:0000256" key="4">
    <source>
        <dbReference type="ARBA" id="ARBA00022692"/>
    </source>
</evidence>
<dbReference type="InterPro" id="IPR028325">
    <property type="entry name" value="VG_K_chnl"/>
</dbReference>
<evidence type="ECO:0000313" key="15">
    <source>
        <dbReference type="EMBL" id="KAK9829170.1"/>
    </source>
</evidence>
<proteinExistence type="predicted"/>
<feature type="transmembrane region" description="Helical" evidence="13">
    <location>
        <begin position="247"/>
        <end position="266"/>
    </location>
</feature>
<dbReference type="Gene3D" id="1.20.120.350">
    <property type="entry name" value="Voltage-gated potassium channels. Chain C"/>
    <property type="match status" value="1"/>
</dbReference>
<keyword evidence="3" id="KW-0633">Potassium transport</keyword>
<keyword evidence="11" id="KW-0407">Ion channel</keyword>
<feature type="transmembrane region" description="Helical" evidence="13">
    <location>
        <begin position="272"/>
        <end position="294"/>
    </location>
</feature>
<keyword evidence="4 13" id="KW-0812">Transmembrane</keyword>
<organism evidence="15 16">
    <name type="scientific">[Myrmecia] bisecta</name>
    <dbReference type="NCBI Taxonomy" id="41462"/>
    <lineage>
        <taxon>Eukaryota</taxon>
        <taxon>Viridiplantae</taxon>
        <taxon>Chlorophyta</taxon>
        <taxon>core chlorophytes</taxon>
        <taxon>Trebouxiophyceae</taxon>
        <taxon>Trebouxiales</taxon>
        <taxon>Trebouxiaceae</taxon>
        <taxon>Myrmecia</taxon>
    </lineage>
</organism>
<accession>A0AAW1R5B5</accession>
<keyword evidence="6" id="KW-0851">Voltage-gated channel</keyword>
<feature type="region of interest" description="Disordered" evidence="12">
    <location>
        <begin position="1"/>
        <end position="23"/>
    </location>
</feature>
<evidence type="ECO:0000259" key="14">
    <source>
        <dbReference type="Pfam" id="PF00520"/>
    </source>
</evidence>
<dbReference type="InterPro" id="IPR005821">
    <property type="entry name" value="Ion_trans_dom"/>
</dbReference>
<dbReference type="PANTHER" id="PTHR11537:SF254">
    <property type="entry name" value="POTASSIUM VOLTAGE-GATED CHANNEL PROTEIN SHAB"/>
    <property type="match status" value="1"/>
</dbReference>